<dbReference type="PANTHER" id="PTHR43435:SF4">
    <property type="entry name" value="FGGY CARBOHYDRATE KINASE DOMAIN-CONTAINING PROTEIN"/>
    <property type="match status" value="1"/>
</dbReference>
<keyword evidence="3 7" id="KW-0418">Kinase</keyword>
<name>A0A8S0XB70_9FIRM</name>
<evidence type="ECO:0000256" key="4">
    <source>
        <dbReference type="ARBA" id="ARBA00022840"/>
    </source>
</evidence>
<dbReference type="InterPro" id="IPR005929">
    <property type="entry name" value="Ribulokinase"/>
</dbReference>
<dbReference type="Pfam" id="PF00370">
    <property type="entry name" value="FGGY_N"/>
    <property type="match status" value="1"/>
</dbReference>
<feature type="domain" description="Carbohydrate kinase FGGY N-terminal" evidence="8">
    <location>
        <begin position="8"/>
        <end position="253"/>
    </location>
</feature>
<dbReference type="PROSITE" id="PS00445">
    <property type="entry name" value="FGGY_KINASES_2"/>
    <property type="match status" value="1"/>
</dbReference>
<keyword evidence="1 7" id="KW-0808">Transferase</keyword>
<dbReference type="RefSeq" id="WP_240984447.1">
    <property type="nucleotide sequence ID" value="NZ_LR746496.1"/>
</dbReference>
<dbReference type="InterPro" id="IPR018483">
    <property type="entry name" value="Carb_kinase_FGGY_CS"/>
</dbReference>
<accession>A0A8S0XB70</accession>
<evidence type="ECO:0000256" key="2">
    <source>
        <dbReference type="ARBA" id="ARBA00022741"/>
    </source>
</evidence>
<dbReference type="InterPro" id="IPR018484">
    <property type="entry name" value="FGGY_N"/>
</dbReference>
<sequence length="506" mass="56597">MNGSVNTYFLGIDFGTQSVKVGLFDNVFNCKSIASSPYETFYPKNGWAEQKPEDWWKALKNALSMCLQKADVSPEYIAGLTACATSSTVMAVDEEGIPLYPSILWMDTRSKLEMDDINKVNHRGLMDCGGQVSAEWYVPKLLWLKRNEPDIYKRSYKIVEQLDWINFKLTGQWVASTCNATCKWNYNSQRNDWDDDFFYGLGINDFRTKLPDAVIPISGYIGHLSHKTATELNLPITLAVYQGGIDAYIAAIGTGALHQGQLAMVMGSSFVYLAISSTSISGQNGLWGPYYGALLPERWVIEGGQLSGASITQWFEREFLNDIDKHVKFQVLMNAVNEIEHGSEGLLVFDGWQGNRNPYNDPLATGIITGLTLKHTRFHIYRAILEAVGYGTRNVLDAISENGQRIERIIVCGGASQNSVWNQIISDICGRTLESLMFSEAGLLGCAIVAQTGAGKFRSILEASDKVKREVKVYNPNTELKELSDEKFRLYKDLYERNRSLFGSLT</sequence>
<evidence type="ECO:0000256" key="3">
    <source>
        <dbReference type="ARBA" id="ARBA00022777"/>
    </source>
</evidence>
<keyword evidence="4" id="KW-0067">ATP-binding</keyword>
<dbReference type="AlphaFoldDB" id="A0A8S0XB70"/>
<dbReference type="Proteomes" id="UP000836597">
    <property type="component" value="Chromosome"/>
</dbReference>
<dbReference type="GO" id="GO:0019150">
    <property type="term" value="F:D-ribulokinase activity"/>
    <property type="evidence" value="ECO:0007669"/>
    <property type="project" value="TreeGrafter"/>
</dbReference>
<reference evidence="10" key="1">
    <citation type="submission" date="2020-01" db="EMBL/GenBank/DDBJ databases">
        <authorList>
            <person name="Hornung B."/>
        </authorList>
    </citation>
    <scope>NUCLEOTIDE SEQUENCE</scope>
    <source>
        <strain evidence="10">PacBioINE</strain>
    </source>
</reference>
<dbReference type="SUPFAM" id="SSF53067">
    <property type="entry name" value="Actin-like ATPase domain"/>
    <property type="match status" value="2"/>
</dbReference>
<comment type="similarity">
    <text evidence="7">Belongs to the FGGY kinase family.</text>
</comment>
<dbReference type="PIRSF" id="PIRSF000538">
    <property type="entry name" value="GlpK"/>
    <property type="match status" value="1"/>
</dbReference>
<dbReference type="Gene3D" id="3.30.420.40">
    <property type="match status" value="2"/>
</dbReference>
<dbReference type="GO" id="GO:0005737">
    <property type="term" value="C:cytoplasm"/>
    <property type="evidence" value="ECO:0007669"/>
    <property type="project" value="TreeGrafter"/>
</dbReference>
<dbReference type="InterPro" id="IPR043129">
    <property type="entry name" value="ATPase_NBD"/>
</dbReference>
<keyword evidence="6" id="KW-0119">Carbohydrate metabolism</keyword>
<evidence type="ECO:0000313" key="10">
    <source>
        <dbReference type="EMBL" id="CAA7600846.1"/>
    </source>
</evidence>
<dbReference type="InterPro" id="IPR018485">
    <property type="entry name" value="FGGY_C"/>
</dbReference>
<proteinExistence type="inferred from homology"/>
<dbReference type="KEGG" id="aacx:DEACI_1499"/>
<evidence type="ECO:0000256" key="5">
    <source>
        <dbReference type="ARBA" id="ARBA00022935"/>
    </source>
</evidence>
<evidence type="ECO:0000259" key="9">
    <source>
        <dbReference type="Pfam" id="PF02782"/>
    </source>
</evidence>
<evidence type="ECO:0000259" key="8">
    <source>
        <dbReference type="Pfam" id="PF00370"/>
    </source>
</evidence>
<gene>
    <name evidence="10" type="ORF">DEACI_1499</name>
</gene>
<organism evidence="10">
    <name type="scientific">Acididesulfobacillus acetoxydans</name>
    <dbReference type="NCBI Taxonomy" id="1561005"/>
    <lineage>
        <taxon>Bacteria</taxon>
        <taxon>Bacillati</taxon>
        <taxon>Bacillota</taxon>
        <taxon>Clostridia</taxon>
        <taxon>Eubacteriales</taxon>
        <taxon>Peptococcaceae</taxon>
        <taxon>Acididesulfobacillus</taxon>
    </lineage>
</organism>
<keyword evidence="2" id="KW-0547">Nucleotide-binding</keyword>
<dbReference type="InterPro" id="IPR000577">
    <property type="entry name" value="Carb_kinase_FGGY"/>
</dbReference>
<dbReference type="GO" id="GO:0008741">
    <property type="term" value="F:ribulokinase activity"/>
    <property type="evidence" value="ECO:0007669"/>
    <property type="project" value="InterPro"/>
</dbReference>
<dbReference type="CDD" id="cd07781">
    <property type="entry name" value="ASKHA_NBD_FGGY_L-RBK"/>
    <property type="match status" value="1"/>
</dbReference>
<feature type="domain" description="Carbohydrate kinase FGGY C-terminal" evidence="9">
    <location>
        <begin position="262"/>
        <end position="450"/>
    </location>
</feature>
<evidence type="ECO:0000256" key="6">
    <source>
        <dbReference type="ARBA" id="ARBA00023277"/>
    </source>
</evidence>
<evidence type="ECO:0000256" key="1">
    <source>
        <dbReference type="ARBA" id="ARBA00022679"/>
    </source>
</evidence>
<dbReference type="GO" id="GO:0019569">
    <property type="term" value="P:L-arabinose catabolic process to D-xylulose 5-phosphate"/>
    <property type="evidence" value="ECO:0007669"/>
    <property type="project" value="InterPro"/>
</dbReference>
<keyword evidence="5" id="KW-0054">Arabinose catabolism</keyword>
<protein>
    <submittedName>
        <fullName evidence="10">Glycerol kinase</fullName>
        <ecNumber evidence="10">2.7.1.30</ecNumber>
    </submittedName>
</protein>
<dbReference type="GO" id="GO:0004370">
    <property type="term" value="F:glycerol kinase activity"/>
    <property type="evidence" value="ECO:0007669"/>
    <property type="project" value="UniProtKB-EC"/>
</dbReference>
<evidence type="ECO:0000256" key="7">
    <source>
        <dbReference type="RuleBase" id="RU003733"/>
    </source>
</evidence>
<dbReference type="EC" id="2.7.1.30" evidence="10"/>
<dbReference type="GO" id="GO:0005524">
    <property type="term" value="F:ATP binding"/>
    <property type="evidence" value="ECO:0007669"/>
    <property type="project" value="UniProtKB-KW"/>
</dbReference>
<dbReference type="EMBL" id="LR746496">
    <property type="protein sequence ID" value="CAA7600846.1"/>
    <property type="molecule type" value="Genomic_DNA"/>
</dbReference>
<dbReference type="Pfam" id="PF02782">
    <property type="entry name" value="FGGY_C"/>
    <property type="match status" value="1"/>
</dbReference>
<dbReference type="PANTHER" id="PTHR43435">
    <property type="entry name" value="RIBULOKINASE"/>
    <property type="match status" value="1"/>
</dbReference>